<dbReference type="RefSeq" id="WP_092212722.1">
    <property type="nucleotide sequence ID" value="NZ_FMUX01000015.1"/>
</dbReference>
<dbReference type="PANTHER" id="PTHR38733">
    <property type="entry name" value="PROTEIN MCRC"/>
    <property type="match status" value="1"/>
</dbReference>
<dbReference type="STRING" id="419481.SAMN05216233_11542"/>
<accession>A0A1G5HPJ3</accession>
<keyword evidence="2" id="KW-1185">Reference proteome</keyword>
<gene>
    <name evidence="1" type="ORF">SAMN05216233_11542</name>
</gene>
<dbReference type="EMBL" id="FMUX01000015">
    <property type="protein sequence ID" value="SCY65696.1"/>
    <property type="molecule type" value="Genomic_DNA"/>
</dbReference>
<dbReference type="OrthoDB" id="307209at2"/>
<dbReference type="AlphaFoldDB" id="A0A1G5HPJ3"/>
<organism evidence="1 2">
    <name type="scientific">Desulfoluna spongiiphila</name>
    <dbReference type="NCBI Taxonomy" id="419481"/>
    <lineage>
        <taxon>Bacteria</taxon>
        <taxon>Pseudomonadati</taxon>
        <taxon>Thermodesulfobacteriota</taxon>
        <taxon>Desulfobacteria</taxon>
        <taxon>Desulfobacterales</taxon>
        <taxon>Desulfolunaceae</taxon>
        <taxon>Desulfoluna</taxon>
    </lineage>
</organism>
<proteinExistence type="predicted"/>
<dbReference type="InterPro" id="IPR019292">
    <property type="entry name" value="McrC"/>
</dbReference>
<evidence type="ECO:0000313" key="2">
    <source>
        <dbReference type="Proteomes" id="UP000198870"/>
    </source>
</evidence>
<name>A0A1G5HPJ3_9BACT</name>
<sequence>MEILSVIEHERIPIRASRREGEHVLTEAHAEALSRLEARLPKRTFAWGHHVITFAQHCGVVSLGDLCIEILPKIHGREESPGACRAALIYLLKRARRLRTTPVGEGAMGRQTEVLLDVFLIYFCDLLQAQLIQGMLRGYVEKEENLHVLRGRIKLDMQFKHNLAHGERLYCCYDEMSIDTPHNQMIKSVLCRMRTFASGATARKRIARLLMQFADIKDIPADLAFYDSLAFDRTTCRFKEIFGLCRMFLQGLHPDVVAGDLPCLALVFDMNRLFEAYVSDIMRQNAGKRGLRLREQGPKKYMATRSDTGNDMFLMKPDMVFLDESTPVALADAKWKILNENGRNLGITQGDLYQVSAYAARYGIDKLALVYPRQAKLTSPVEFRLQGDVRVTIRIIPIDVIPSGDTDVFFP</sequence>
<reference evidence="1 2" key="1">
    <citation type="submission" date="2016-10" db="EMBL/GenBank/DDBJ databases">
        <authorList>
            <person name="de Groot N.N."/>
        </authorList>
    </citation>
    <scope>NUCLEOTIDE SEQUENCE [LARGE SCALE GENOMIC DNA]</scope>
    <source>
        <strain evidence="1 2">AA1</strain>
    </source>
</reference>
<dbReference type="Pfam" id="PF10117">
    <property type="entry name" value="McrBC"/>
    <property type="match status" value="1"/>
</dbReference>
<dbReference type="PANTHER" id="PTHR38733:SF1">
    <property type="entry name" value="TYPE IV METHYL-DIRECTED RESTRICTION ENZYME ECOKMCRBC"/>
    <property type="match status" value="1"/>
</dbReference>
<dbReference type="Proteomes" id="UP000198870">
    <property type="component" value="Unassembled WGS sequence"/>
</dbReference>
<evidence type="ECO:0000313" key="1">
    <source>
        <dbReference type="EMBL" id="SCY65696.1"/>
    </source>
</evidence>
<protein>
    <submittedName>
        <fullName evidence="1">5-methylcytosine-specific restriction enzyme subunit McrC</fullName>
    </submittedName>
</protein>